<keyword evidence="5" id="KW-0677">Repeat</keyword>
<dbReference type="PANTHER" id="PTHR12815:SF47">
    <property type="entry name" value="TRANSLOCATION AND ASSEMBLY MODULE SUBUNIT TAMA"/>
    <property type="match status" value="1"/>
</dbReference>
<name>A0ABZ1C7D0_9BACT</name>
<feature type="domain" description="POTRA" evidence="9">
    <location>
        <begin position="178"/>
        <end position="267"/>
    </location>
</feature>
<keyword evidence="11" id="KW-1185">Reference proteome</keyword>
<keyword evidence="4" id="KW-0732">Signal</keyword>
<dbReference type="PIRSF" id="PIRSF006076">
    <property type="entry name" value="OM_assembly_OMP85"/>
    <property type="match status" value="1"/>
</dbReference>
<dbReference type="PANTHER" id="PTHR12815">
    <property type="entry name" value="SORTING AND ASSEMBLY MACHINERY SAMM50 PROTEIN FAMILY MEMBER"/>
    <property type="match status" value="1"/>
</dbReference>
<dbReference type="PROSITE" id="PS51779">
    <property type="entry name" value="POTRA"/>
    <property type="match status" value="5"/>
</dbReference>
<dbReference type="InterPro" id="IPR023707">
    <property type="entry name" value="OM_assembly_BamA"/>
</dbReference>
<comment type="subcellular location">
    <subcellularLocation>
        <location evidence="1">Membrane</location>
    </subcellularLocation>
</comment>
<dbReference type="EMBL" id="CP139781">
    <property type="protein sequence ID" value="WRQ87629.1"/>
    <property type="molecule type" value="Genomic_DNA"/>
</dbReference>
<sequence>MALVSWSGSSALAQAFGGGSPQTIEDIIIRFQGATNVSEQIVRANMQLREGDPLNEVLIDRDIRSLYRTSLFEFIEVKRETLPSGGVNLVFELTPRYRVLAIIFDGNDRVRDKRLEKEIKSRANLVLDERQVKEDTEKIREYYQKIGFNRVSIYYEIDRDRSTGFGTVTFKIREGDKVKIAGVKFTGNDNIKARKLRKEMETKKWWMWSWLLGTGRFKDEVFEDDLETLRDFYREEGYLDVSIPPEQIIYDYPSPERLVITINVNEGRQYRIGDVKVSGATMVPGELIRMGLKNKKGDVFVPSKLDEDASEIEKFYGRGGHLDARVTLLRIPNLQTGDIDLEYIIDEGDPYDVESVRIEGNTKTKSIVILRELVLGPGELFDTSRMEISKLRLDNTRFFEDVNLTPESTNIPGRRNMKVAVREGRTGNLTFGAGFSSLERAVIFAELTQSNFDVFNRRSFFQGDGQKFRLRMQLGDQSSEVVLSFEEPWLFERQLATGFTLFRTTSDFNSAIYSEIRTGGEIYMRKRLFELVNGQLSYSYQVVEIDDISPNAPAVIQALAGQQSISKIGFTLERDTRNKIINTTSGNRVELRMDLAGGLVGGDADYYRLEFRGSQFYPLFEFQEQVLAVILRGGIVDSYGDTDRVPFYERFFLGGPYTLRGFEYREVGPKDSITNEPTGGNTYGMLTLEYTIDVVSPVRFAVFYDAGFVNEDAWDFNPSGYNDNFGVGLGLFVAGAPLRLDFGIPLTADDVNDKGNQFNFSFGTRF</sequence>
<keyword evidence="3" id="KW-0812">Transmembrane</keyword>
<dbReference type="Gene3D" id="3.10.20.310">
    <property type="entry name" value="membrane protein fhac"/>
    <property type="match status" value="5"/>
</dbReference>
<dbReference type="NCBIfam" id="TIGR03303">
    <property type="entry name" value="OM_YaeT"/>
    <property type="match status" value="1"/>
</dbReference>
<dbReference type="RefSeq" id="WP_225919347.1">
    <property type="nucleotide sequence ID" value="NZ_CP139781.1"/>
</dbReference>
<dbReference type="InterPro" id="IPR039910">
    <property type="entry name" value="D15-like"/>
</dbReference>
<keyword evidence="2" id="KW-1134">Transmembrane beta strand</keyword>
<proteinExistence type="predicted"/>
<evidence type="ECO:0000256" key="1">
    <source>
        <dbReference type="ARBA" id="ARBA00004370"/>
    </source>
</evidence>
<keyword evidence="6" id="KW-0472">Membrane</keyword>
<dbReference type="InterPro" id="IPR010827">
    <property type="entry name" value="BamA/TamA_POTRA"/>
</dbReference>
<protein>
    <recommendedName>
        <fullName evidence="8">Outer membrane protein assembly factor BamA</fullName>
    </recommendedName>
</protein>
<evidence type="ECO:0000256" key="2">
    <source>
        <dbReference type="ARBA" id="ARBA00022452"/>
    </source>
</evidence>
<dbReference type="Gene3D" id="2.40.160.50">
    <property type="entry name" value="membrane protein fhac: a member of the omp85/tpsb transporter family"/>
    <property type="match status" value="1"/>
</dbReference>
<dbReference type="InterPro" id="IPR034746">
    <property type="entry name" value="POTRA"/>
</dbReference>
<keyword evidence="7" id="KW-0998">Cell outer membrane</keyword>
<evidence type="ECO:0000256" key="4">
    <source>
        <dbReference type="ARBA" id="ARBA00022729"/>
    </source>
</evidence>
<accession>A0ABZ1C7D0</accession>
<evidence type="ECO:0000256" key="3">
    <source>
        <dbReference type="ARBA" id="ARBA00022692"/>
    </source>
</evidence>
<feature type="domain" description="POTRA" evidence="9">
    <location>
        <begin position="351"/>
        <end position="424"/>
    </location>
</feature>
<feature type="domain" description="POTRA" evidence="9">
    <location>
        <begin position="97"/>
        <end position="175"/>
    </location>
</feature>
<reference evidence="10 11" key="2">
    <citation type="submission" date="2023-12" db="EMBL/GenBank/DDBJ databases">
        <title>Description of an unclassified Opitutus bacterium of Verrucomicrobiota.</title>
        <authorList>
            <person name="Zhang D.-F."/>
        </authorList>
    </citation>
    <scope>NUCLEOTIDE SEQUENCE [LARGE SCALE GENOMIC DNA]</scope>
    <source>
        <strain evidence="10 11">WL0086</strain>
    </source>
</reference>
<evidence type="ECO:0000256" key="5">
    <source>
        <dbReference type="ARBA" id="ARBA00022737"/>
    </source>
</evidence>
<organism evidence="10 11">
    <name type="scientific">Actomonas aquatica</name>
    <dbReference type="NCBI Taxonomy" id="2866162"/>
    <lineage>
        <taxon>Bacteria</taxon>
        <taxon>Pseudomonadati</taxon>
        <taxon>Verrucomicrobiota</taxon>
        <taxon>Opitutia</taxon>
        <taxon>Opitutales</taxon>
        <taxon>Opitutaceae</taxon>
        <taxon>Actomonas</taxon>
    </lineage>
</organism>
<evidence type="ECO:0000259" key="9">
    <source>
        <dbReference type="PROSITE" id="PS51779"/>
    </source>
</evidence>
<dbReference type="Pfam" id="PF07244">
    <property type="entry name" value="POTRA"/>
    <property type="match status" value="5"/>
</dbReference>
<evidence type="ECO:0000313" key="11">
    <source>
        <dbReference type="Proteomes" id="UP000738431"/>
    </source>
</evidence>
<dbReference type="Proteomes" id="UP000738431">
    <property type="component" value="Chromosome"/>
</dbReference>
<evidence type="ECO:0000256" key="7">
    <source>
        <dbReference type="ARBA" id="ARBA00023237"/>
    </source>
</evidence>
<gene>
    <name evidence="10" type="primary">bamA</name>
    <name evidence="10" type="ORF">K1X11_022675</name>
</gene>
<evidence type="ECO:0000313" key="10">
    <source>
        <dbReference type="EMBL" id="WRQ87629.1"/>
    </source>
</evidence>
<feature type="domain" description="POTRA" evidence="9">
    <location>
        <begin position="22"/>
        <end position="96"/>
    </location>
</feature>
<dbReference type="Pfam" id="PF01103">
    <property type="entry name" value="Omp85"/>
    <property type="match status" value="1"/>
</dbReference>
<feature type="domain" description="POTRA" evidence="9">
    <location>
        <begin position="270"/>
        <end position="348"/>
    </location>
</feature>
<evidence type="ECO:0000256" key="8">
    <source>
        <dbReference type="NCBIfam" id="TIGR03303"/>
    </source>
</evidence>
<dbReference type="InterPro" id="IPR000184">
    <property type="entry name" value="Bac_surfAg_D15"/>
</dbReference>
<evidence type="ECO:0000256" key="6">
    <source>
        <dbReference type="ARBA" id="ARBA00023136"/>
    </source>
</evidence>
<reference evidence="10 11" key="1">
    <citation type="submission" date="2021-08" db="EMBL/GenBank/DDBJ databases">
        <authorList>
            <person name="Zhang D."/>
            <person name="Zhang A."/>
            <person name="Wang L."/>
        </authorList>
    </citation>
    <scope>NUCLEOTIDE SEQUENCE [LARGE SCALE GENOMIC DNA]</scope>
    <source>
        <strain evidence="10 11">WL0086</strain>
    </source>
</reference>